<dbReference type="RefSeq" id="WP_007092984.1">
    <property type="nucleotide sequence ID" value="NZ_CP142125.1"/>
</dbReference>
<sequence length="629" mass="72763">MSKESLFDLIRKEEVIIWAGAGMSMYAGYPSGNRLKEILINSLSDGEKKEIDKSLSLIDLTDQIFQLKNGSRNHIIKVLKKTFNAKPVSTSTHEDLAKIPHFKTIITTNYDKLFESSYESLNHNVIFSKNHIPYIENKKVNIFKVHGDLNDPDSIVLTKSDYTNFFTERNDDNTYWSIVRERLATNSVLFIGYSLEDINTNVIFDRIINSLGVNRKECFFVSPNLSQPKINSLIKKNIHYIDSTAEELITELILHLKEYIHDDLENNKISADTHKKFLSNFGLLSKLEVHGEDYRVTGIRSKNKEIYLDGVINMIFKDGSQNIKSDIQKFINREKVGMLEITKKDHLIDAEFWLGGLKMPKNNEIDKIYLKSMPQFNEKVDFRYDDGFEINDVNVKIYGSEFLFEIHIETVSAIIVVKTSFSGQGAVKADFNYEHKEICENVNSEITLFKFLNRICNGEKFVVYTKKNNIPFSSFSKSPEFQKVVSLNLQHFLNLKTIENFFNVRFSNFKIEELNDSTRKTVNFLCEMINGNQVISLSDTILLTLDKNYDDKTIKQLKTYHNSSSDITIPIEENKIIKLYGENLKIGNESITVMNASIDNLEEIISRTNNVVRIRSKDNRVYVHYKKQF</sequence>
<organism evidence="1 2">
    <name type="scientific">Kordia algicida OT-1</name>
    <dbReference type="NCBI Taxonomy" id="391587"/>
    <lineage>
        <taxon>Bacteria</taxon>
        <taxon>Pseudomonadati</taxon>
        <taxon>Bacteroidota</taxon>
        <taxon>Flavobacteriia</taxon>
        <taxon>Flavobacteriales</taxon>
        <taxon>Flavobacteriaceae</taxon>
        <taxon>Kordia</taxon>
    </lineage>
</organism>
<dbReference type="STRING" id="391587.KAOT1_02044"/>
<keyword evidence="2" id="KW-1185">Reference proteome</keyword>
<protein>
    <submittedName>
        <fullName evidence="1">Uncharacterized protein</fullName>
    </submittedName>
</protein>
<dbReference type="AlphaFoldDB" id="A9E6S3"/>
<reference evidence="1 2" key="1">
    <citation type="journal article" date="2011" name="J. Bacteriol.">
        <title>Genome sequence of the algicidal bacterium Kordia algicida OT-1.</title>
        <authorList>
            <person name="Lee H.S."/>
            <person name="Kang S.G."/>
            <person name="Kwon K.K."/>
            <person name="Lee J.H."/>
            <person name="Kim S.J."/>
        </authorList>
    </citation>
    <scope>NUCLEOTIDE SEQUENCE [LARGE SCALE GENOMIC DNA]</scope>
    <source>
        <strain evidence="1 2">OT-1</strain>
    </source>
</reference>
<dbReference type="InterPro" id="IPR029035">
    <property type="entry name" value="DHS-like_NAD/FAD-binding_dom"/>
</dbReference>
<dbReference type="Pfam" id="PF13289">
    <property type="entry name" value="SIR2_2"/>
    <property type="match status" value="1"/>
</dbReference>
<dbReference type="SUPFAM" id="SSF52467">
    <property type="entry name" value="DHS-like NAD/FAD-binding domain"/>
    <property type="match status" value="1"/>
</dbReference>
<proteinExistence type="predicted"/>
<dbReference type="Gene3D" id="3.40.50.1220">
    <property type="entry name" value="TPP-binding domain"/>
    <property type="match status" value="1"/>
</dbReference>
<dbReference type="eggNOG" id="COG0846">
    <property type="taxonomic scope" value="Bacteria"/>
</dbReference>
<dbReference type="HOGENOM" id="CLU_434628_0_0_10"/>
<comment type="caution">
    <text evidence="1">The sequence shown here is derived from an EMBL/GenBank/DDBJ whole genome shotgun (WGS) entry which is preliminary data.</text>
</comment>
<name>A9E6S3_9FLAO</name>
<dbReference type="Proteomes" id="UP000002945">
    <property type="component" value="Unassembled WGS sequence"/>
</dbReference>
<evidence type="ECO:0000313" key="2">
    <source>
        <dbReference type="Proteomes" id="UP000002945"/>
    </source>
</evidence>
<dbReference type="OrthoDB" id="1688888at2"/>
<evidence type="ECO:0000313" key="1">
    <source>
        <dbReference type="EMBL" id="EDP95078.1"/>
    </source>
</evidence>
<dbReference type="EMBL" id="ABIB01000011">
    <property type="protein sequence ID" value="EDP95078.1"/>
    <property type="molecule type" value="Genomic_DNA"/>
</dbReference>
<gene>
    <name evidence="1" type="ORF">KAOT1_02044</name>
</gene>
<accession>A9E6S3</accession>